<dbReference type="SUPFAM" id="SSF81298">
    <property type="entry name" value="Adenylylcyclase toxin (the edema factor)"/>
    <property type="match status" value="1"/>
</dbReference>
<reference evidence="1 2" key="1">
    <citation type="submission" date="2018-06" db="EMBL/GenBank/DDBJ databases">
        <authorList>
            <consortium name="Pathogen Informatics"/>
            <person name="Doyle S."/>
        </authorList>
    </citation>
    <scope>NUCLEOTIDE SEQUENCE [LARGE SCALE GENOMIC DNA]</scope>
    <source>
        <strain evidence="1 2">NCTC5923</strain>
    </source>
</reference>
<proteinExistence type="predicted"/>
<gene>
    <name evidence="1" type="ORF">NCTC5923_02596</name>
</gene>
<dbReference type="AlphaFoldDB" id="A0AAX2I1Y0"/>
<dbReference type="KEGG" id="ypw:CH59_3787"/>
<dbReference type="Proteomes" id="UP000251879">
    <property type="component" value="Unassembled WGS sequence"/>
</dbReference>
<dbReference type="KEGG" id="ypl:CH46_2792"/>
<dbReference type="InterPro" id="IPR035099">
    <property type="entry name" value="Anthrax_toxin_C-terminal"/>
</dbReference>
<organism evidence="1 2">
    <name type="scientific">Yersinia pestis</name>
    <dbReference type="NCBI Taxonomy" id="632"/>
    <lineage>
        <taxon>Bacteria</taxon>
        <taxon>Pseudomonadati</taxon>
        <taxon>Pseudomonadota</taxon>
        <taxon>Gammaproteobacteria</taxon>
        <taxon>Enterobacterales</taxon>
        <taxon>Yersiniaceae</taxon>
        <taxon>Yersinia</taxon>
    </lineage>
</organism>
<dbReference type="KEGG" id="ypv:BZ15_1213"/>
<dbReference type="KEGG" id="ypj:CH55_392"/>
<dbReference type="EMBL" id="UAVH01000007">
    <property type="protein sequence ID" value="SQA45664.1"/>
    <property type="molecule type" value="Genomic_DNA"/>
</dbReference>
<evidence type="ECO:0000313" key="1">
    <source>
        <dbReference type="EMBL" id="SQA45664.1"/>
    </source>
</evidence>
<sequence>MSEDVNMGNLHHFGKTIVNSLNKEINAEGYAGGKLVWHNDEAGNPFSPGFDENDKPIFFLPSGGMFQAKNKSELLGFYSRLRRSGYTPEHSPIFGF</sequence>
<dbReference type="Gene3D" id="3.30.70.1720">
    <property type="match status" value="1"/>
</dbReference>
<evidence type="ECO:0000313" key="2">
    <source>
        <dbReference type="Proteomes" id="UP000251879"/>
    </source>
</evidence>
<name>A0AAX2I1Y0_YERPE</name>
<accession>A0AAX2I1Y0</accession>
<protein>
    <submittedName>
        <fullName evidence="1">YD repeat-containing protein</fullName>
    </submittedName>
</protein>
<comment type="caution">
    <text evidence="1">The sequence shown here is derived from an EMBL/GenBank/DDBJ whole genome shotgun (WGS) entry which is preliminary data.</text>
</comment>